<dbReference type="EMBL" id="JBHLUD010000002">
    <property type="protein sequence ID" value="MFC0541558.1"/>
    <property type="molecule type" value="Genomic_DNA"/>
</dbReference>
<comment type="cofactor">
    <cofactor evidence="2">
        <name>Mg(2+)</name>
        <dbReference type="ChEBI" id="CHEBI:18420"/>
    </cofactor>
</comment>
<dbReference type="GO" id="GO:0004363">
    <property type="term" value="F:glutathione synthase activity"/>
    <property type="evidence" value="ECO:0007669"/>
    <property type="project" value="UniProtKB-EC"/>
</dbReference>
<keyword evidence="8" id="KW-0460">Magnesium</keyword>
<dbReference type="HAMAP" id="MF_00162">
    <property type="entry name" value="GSH_S"/>
    <property type="match status" value="1"/>
</dbReference>
<protein>
    <recommendedName>
        <fullName evidence="10">Glutathione synthetase</fullName>
        <ecNumber evidence="10">6.3.2.3</ecNumber>
    </recommendedName>
    <alternativeName>
        <fullName evidence="10">GSH synthetase</fullName>
        <shortName evidence="10">GSH-S</shortName>
        <shortName evidence="10">GSHase</shortName>
    </alternativeName>
    <alternativeName>
        <fullName evidence="10">Glutathione synthase</fullName>
    </alternativeName>
</protein>
<evidence type="ECO:0000256" key="2">
    <source>
        <dbReference type="ARBA" id="ARBA00001946"/>
    </source>
</evidence>
<reference evidence="12 13" key="1">
    <citation type="submission" date="2024-09" db="EMBL/GenBank/DDBJ databases">
        <authorList>
            <person name="Sun Q."/>
            <person name="Mori K."/>
        </authorList>
    </citation>
    <scope>NUCLEOTIDE SEQUENCE [LARGE SCALE GENOMIC DNA]</scope>
    <source>
        <strain evidence="12 13">TBRC 1432</strain>
    </source>
</reference>
<dbReference type="InterPro" id="IPR006284">
    <property type="entry name" value="Glut_synth_pro"/>
</dbReference>
<dbReference type="RefSeq" id="WP_273942417.1">
    <property type="nucleotide sequence ID" value="NZ_CP097263.1"/>
</dbReference>
<comment type="pathway">
    <text evidence="10">Sulfur metabolism; glutathione biosynthesis; glutathione from L-cysteine and L-glutamate: step 2/2.</text>
</comment>
<keyword evidence="3 10" id="KW-0436">Ligase</keyword>
<accession>A0ABV6MMN1</accession>
<evidence type="ECO:0000256" key="10">
    <source>
        <dbReference type="HAMAP-Rule" id="MF_00162"/>
    </source>
</evidence>
<dbReference type="SUPFAM" id="SSF56059">
    <property type="entry name" value="Glutathione synthetase ATP-binding domain-like"/>
    <property type="match status" value="1"/>
</dbReference>
<dbReference type="NCBIfam" id="NF003573">
    <property type="entry name" value="PRK05246.1"/>
    <property type="match status" value="1"/>
</dbReference>
<proteinExistence type="inferred from homology"/>
<comment type="catalytic activity">
    <reaction evidence="10">
        <text>gamma-L-glutamyl-L-cysteine + glycine + ATP = glutathione + ADP + phosphate + H(+)</text>
        <dbReference type="Rhea" id="RHEA:13557"/>
        <dbReference type="ChEBI" id="CHEBI:15378"/>
        <dbReference type="ChEBI" id="CHEBI:30616"/>
        <dbReference type="ChEBI" id="CHEBI:43474"/>
        <dbReference type="ChEBI" id="CHEBI:57305"/>
        <dbReference type="ChEBI" id="CHEBI:57925"/>
        <dbReference type="ChEBI" id="CHEBI:58173"/>
        <dbReference type="ChEBI" id="CHEBI:456216"/>
        <dbReference type="EC" id="6.3.2.3"/>
    </reaction>
</comment>
<dbReference type="Gene3D" id="3.30.470.20">
    <property type="entry name" value="ATP-grasp fold, B domain"/>
    <property type="match status" value="1"/>
</dbReference>
<dbReference type="Gene3D" id="3.40.50.20">
    <property type="match status" value="1"/>
</dbReference>
<comment type="cofactor">
    <cofactor evidence="1">
        <name>Mn(2+)</name>
        <dbReference type="ChEBI" id="CHEBI:29035"/>
    </cofactor>
</comment>
<dbReference type="InterPro" id="IPR004218">
    <property type="entry name" value="GSHS_ATP-bd"/>
</dbReference>
<name>A0ABV6MMN1_9PSEU</name>
<comment type="caution">
    <text evidence="12">The sequence shown here is derived from an EMBL/GenBank/DDBJ whole genome shotgun (WGS) entry which is preliminary data.</text>
</comment>
<evidence type="ECO:0000256" key="8">
    <source>
        <dbReference type="ARBA" id="ARBA00022842"/>
    </source>
</evidence>
<evidence type="ECO:0000256" key="6">
    <source>
        <dbReference type="ARBA" id="ARBA00022741"/>
    </source>
</evidence>
<evidence type="ECO:0000256" key="4">
    <source>
        <dbReference type="ARBA" id="ARBA00022684"/>
    </source>
</evidence>
<sequence>MKIVFVADQLESLDPSIDTTIGLMHAAQLRGAEVWITEARQLEAVNGRARALARQVRLAPSQPLDGHRWSVPNPWFTDREPRHLRLDDAAAVFIRTEPPVDETYTNALLVLDLVNPHRTAMVNDPRGIRVCSEHVLPLAFPDLIPPTVLTADQATIRSFLAEHGEAIVKPVDGFAGHGVLRLSRHDPNLASLLEIATSNGTRAVLVQRYLREVVAGNKRIFVVGGEPVGAVHRFPAAGDFRIGNPTAEAPITVRDKEICARLAPVLARNGIHLAGLDVIGPHLIEVNVTSVGALRKADALLGWTLCADLLDSVLDTREQGRTA</sequence>
<evidence type="ECO:0000256" key="5">
    <source>
        <dbReference type="ARBA" id="ARBA00022723"/>
    </source>
</evidence>
<feature type="domain" description="ATP-grasp" evidence="11">
    <location>
        <begin position="132"/>
        <end position="314"/>
    </location>
</feature>
<dbReference type="InterPro" id="IPR011761">
    <property type="entry name" value="ATP-grasp"/>
</dbReference>
<dbReference type="PROSITE" id="PS50975">
    <property type="entry name" value="ATP_GRASP"/>
    <property type="match status" value="1"/>
</dbReference>
<evidence type="ECO:0000256" key="3">
    <source>
        <dbReference type="ARBA" id="ARBA00022598"/>
    </source>
</evidence>
<dbReference type="InterPro" id="IPR016185">
    <property type="entry name" value="PreATP-grasp_dom_sf"/>
</dbReference>
<dbReference type="Proteomes" id="UP001589810">
    <property type="component" value="Unassembled WGS sequence"/>
</dbReference>
<dbReference type="Pfam" id="PF02951">
    <property type="entry name" value="GSH-S_N"/>
    <property type="match status" value="1"/>
</dbReference>
<keyword evidence="4 10" id="KW-0317">Glutathione biosynthesis</keyword>
<dbReference type="SUPFAM" id="SSF52440">
    <property type="entry name" value="PreATP-grasp domain"/>
    <property type="match status" value="1"/>
</dbReference>
<evidence type="ECO:0000256" key="7">
    <source>
        <dbReference type="ARBA" id="ARBA00022840"/>
    </source>
</evidence>
<keyword evidence="5" id="KW-0479">Metal-binding</keyword>
<dbReference type="InterPro" id="IPR013815">
    <property type="entry name" value="ATP_grasp_subdomain_1"/>
</dbReference>
<dbReference type="InterPro" id="IPR004215">
    <property type="entry name" value="GSHS_N"/>
</dbReference>
<evidence type="ECO:0000259" key="11">
    <source>
        <dbReference type="PROSITE" id="PS50975"/>
    </source>
</evidence>
<gene>
    <name evidence="10 12" type="primary">gshB</name>
    <name evidence="12" type="ORF">ACFFH7_08705</name>
</gene>
<keyword evidence="13" id="KW-1185">Reference proteome</keyword>
<keyword evidence="9" id="KW-0464">Manganese</keyword>
<evidence type="ECO:0000256" key="9">
    <source>
        <dbReference type="ARBA" id="ARBA00023211"/>
    </source>
</evidence>
<comment type="similarity">
    <text evidence="10">Belongs to the prokaryotic GSH synthase family.</text>
</comment>
<evidence type="ECO:0000313" key="12">
    <source>
        <dbReference type="EMBL" id="MFC0541558.1"/>
    </source>
</evidence>
<keyword evidence="6 10" id="KW-0547">Nucleotide-binding</keyword>
<dbReference type="PANTHER" id="PTHR21621">
    <property type="entry name" value="RIBOSOMAL PROTEIN S6 MODIFICATION PROTEIN"/>
    <property type="match status" value="1"/>
</dbReference>
<organism evidence="12 13">
    <name type="scientific">Kutzneria chonburiensis</name>
    <dbReference type="NCBI Taxonomy" id="1483604"/>
    <lineage>
        <taxon>Bacteria</taxon>
        <taxon>Bacillati</taxon>
        <taxon>Actinomycetota</taxon>
        <taxon>Actinomycetes</taxon>
        <taxon>Pseudonocardiales</taxon>
        <taxon>Pseudonocardiaceae</taxon>
        <taxon>Kutzneria</taxon>
    </lineage>
</organism>
<dbReference type="Gene3D" id="3.30.1490.20">
    <property type="entry name" value="ATP-grasp fold, A domain"/>
    <property type="match status" value="1"/>
</dbReference>
<evidence type="ECO:0000313" key="13">
    <source>
        <dbReference type="Proteomes" id="UP001589810"/>
    </source>
</evidence>
<evidence type="ECO:0000256" key="1">
    <source>
        <dbReference type="ARBA" id="ARBA00001936"/>
    </source>
</evidence>
<dbReference type="EC" id="6.3.2.3" evidence="10"/>
<keyword evidence="7 10" id="KW-0067">ATP-binding</keyword>
<dbReference type="Pfam" id="PF02955">
    <property type="entry name" value="GSH-S_ATP"/>
    <property type="match status" value="1"/>
</dbReference>
<dbReference type="PANTHER" id="PTHR21621:SF4">
    <property type="entry name" value="GLUTATHIONE SYNTHETASE"/>
    <property type="match status" value="1"/>
</dbReference>